<dbReference type="EMBL" id="NTWE01000013">
    <property type="protein sequence ID" value="PEW04585.1"/>
    <property type="molecule type" value="Genomic_DNA"/>
</dbReference>
<dbReference type="InterPro" id="IPR006847">
    <property type="entry name" value="IF2_N"/>
</dbReference>
<comment type="function">
    <text evidence="8 9 10">One of the essential components for the initiation of protein synthesis. Protects formylmethionyl-tRNA from spontaneous hydrolysis and promotes its binding to the 30S ribosomal subunits. Also involved in the hydrolysis of GTP during the formation of the 70S ribosomal complex.</text>
</comment>
<comment type="subcellular location">
    <subcellularLocation>
        <location evidence="9">Cytoplasm</location>
    </subcellularLocation>
</comment>
<dbReference type="InterPro" id="IPR027417">
    <property type="entry name" value="P-loop_NTPase"/>
</dbReference>
<dbReference type="NCBIfam" id="TIGR00487">
    <property type="entry name" value="IF-2"/>
    <property type="match status" value="1"/>
</dbReference>
<dbReference type="PANTHER" id="PTHR43381">
    <property type="entry name" value="TRANSLATION INITIATION FACTOR IF-2-RELATED"/>
    <property type="match status" value="1"/>
</dbReference>
<dbReference type="GO" id="GO:0005829">
    <property type="term" value="C:cytosol"/>
    <property type="evidence" value="ECO:0007669"/>
    <property type="project" value="TreeGrafter"/>
</dbReference>
<evidence type="ECO:0000256" key="8">
    <source>
        <dbReference type="ARBA" id="ARBA00025162"/>
    </source>
</evidence>
<proteinExistence type="inferred from homology"/>
<dbReference type="CDD" id="cd03702">
    <property type="entry name" value="IF2_mtIF2_II"/>
    <property type="match status" value="1"/>
</dbReference>
<gene>
    <name evidence="9" type="primary">infB</name>
    <name evidence="13" type="ORF">CN425_05490</name>
</gene>
<dbReference type="FunFam" id="3.40.50.300:FF:000019">
    <property type="entry name" value="Translation initiation factor IF-2"/>
    <property type="match status" value="1"/>
</dbReference>
<accession>A0A2A9UKN4</accession>
<evidence type="ECO:0000313" key="13">
    <source>
        <dbReference type="EMBL" id="PEW04585.1"/>
    </source>
</evidence>
<feature type="region of interest" description="Disordered" evidence="11">
    <location>
        <begin position="53"/>
        <end position="102"/>
    </location>
</feature>
<evidence type="ECO:0000313" key="14">
    <source>
        <dbReference type="Proteomes" id="UP000220635"/>
    </source>
</evidence>
<dbReference type="InterPro" id="IPR009000">
    <property type="entry name" value="Transl_B-barrel_sf"/>
</dbReference>
<evidence type="ECO:0000256" key="9">
    <source>
        <dbReference type="HAMAP-Rule" id="MF_00100"/>
    </source>
</evidence>
<keyword evidence="5 9" id="KW-0547">Nucleotide-binding</keyword>
<dbReference type="Pfam" id="PF22042">
    <property type="entry name" value="EF-G_D2"/>
    <property type="match status" value="1"/>
</dbReference>
<dbReference type="OrthoDB" id="9811804at2"/>
<feature type="region of interest" description="G-domain" evidence="9">
    <location>
        <begin position="193"/>
        <end position="341"/>
    </location>
</feature>
<feature type="binding site" evidence="9">
    <location>
        <begin position="245"/>
        <end position="249"/>
    </location>
    <ligand>
        <name>GTP</name>
        <dbReference type="ChEBI" id="CHEBI:37565"/>
    </ligand>
</feature>
<dbReference type="HAMAP" id="MF_00100_B">
    <property type="entry name" value="IF_2_B"/>
    <property type="match status" value="1"/>
</dbReference>
<feature type="binding site" evidence="9">
    <location>
        <begin position="199"/>
        <end position="206"/>
    </location>
    <ligand>
        <name>GTP</name>
        <dbReference type="ChEBI" id="CHEBI:37565"/>
    </ligand>
</feature>
<feature type="domain" description="Tr-type G" evidence="12">
    <location>
        <begin position="190"/>
        <end position="359"/>
    </location>
</feature>
<dbReference type="FunFam" id="2.40.30.10:FF:000007">
    <property type="entry name" value="Translation initiation factor IF-2"/>
    <property type="match status" value="1"/>
</dbReference>
<feature type="compositionally biased region" description="Basic residues" evidence="11">
    <location>
        <begin position="71"/>
        <end position="83"/>
    </location>
</feature>
<dbReference type="CDD" id="cd03692">
    <property type="entry name" value="mtIF2_IVc"/>
    <property type="match status" value="1"/>
</dbReference>
<dbReference type="InterPro" id="IPR036925">
    <property type="entry name" value="TIF_IF2_dom3_sf"/>
</dbReference>
<keyword evidence="6 9" id="KW-0648">Protein biosynthesis</keyword>
<feature type="binding site" evidence="9">
    <location>
        <begin position="299"/>
        <end position="302"/>
    </location>
    <ligand>
        <name>GTP</name>
        <dbReference type="ChEBI" id="CHEBI:37565"/>
    </ligand>
</feature>
<dbReference type="InterPro" id="IPR023115">
    <property type="entry name" value="TIF_IF2_dom3"/>
</dbReference>
<dbReference type="InterPro" id="IPR044145">
    <property type="entry name" value="IF2_II"/>
</dbReference>
<keyword evidence="4 9" id="KW-0396">Initiation factor</keyword>
<dbReference type="Gene3D" id="2.40.30.10">
    <property type="entry name" value="Translation factors"/>
    <property type="match status" value="2"/>
</dbReference>
<dbReference type="InterPro" id="IPR015760">
    <property type="entry name" value="TIF_IF2"/>
</dbReference>
<dbReference type="InterPro" id="IPR053905">
    <property type="entry name" value="EF-G-like_DII"/>
</dbReference>
<reference evidence="13 14" key="1">
    <citation type="submission" date="2017-09" db="EMBL/GenBank/DDBJ databases">
        <title>Large-scale bioinformatics analysis of Bacillus genomes uncovers conserved roles of natural products in bacterial physiology.</title>
        <authorList>
            <consortium name="Agbiome Team Llc"/>
            <person name="Bleich R.M."/>
            <person name="Grubbs K.J."/>
            <person name="Santa Maria K.C."/>
            <person name="Allen S.E."/>
            <person name="Farag S."/>
            <person name="Shank E.A."/>
            <person name="Bowers A."/>
        </authorList>
    </citation>
    <scope>NUCLEOTIDE SEQUENCE [LARGE SCALE GENOMIC DNA]</scope>
    <source>
        <strain evidence="13 14">AFS010695</strain>
    </source>
</reference>
<sequence length="688" mass="75763">MSKIRVHEYAKKNNISSKDLMTKLKEMNIEVSNHMTMLEDEVVNKLDNEYSTGAEKPSVADEFEVEEKVVRSKKNSNKKKKKGKGTEDKRQDNFAGRQQTQIVETPDKITFSGSLTVGELAKKLSKEPSEIIKKLFMLGIMATINQDLDKDTIELIATDYGIEVEEEVVVSETEFETFIDEQDDEENLKERPAVVTIMGHVDHGKTTLLDSIRNSKVTAGEAGGITQHIGAYQVEVNDKKITFLDTPGHAAFTTMRARGAQVTDITILVVAADDGVMPQTVEAISHAKAAGVPIIVAVNKMDKPAANPDRVMQELTEYELVPEAWGGDTIFVPISAIQGEGIDNLLEMILLVSEVEEYKANPNRYATGTVIEAQLDKGKGTIATLLVQNGTLRVGDPIVVGTSFGRVRAMVSDIGRRVKVAGPSTPVEITGLNEVPQAGDRFMAFADEKKARQIGESRAQEALVAQRGEKSKLSLEDLFQQIQEGDVKEINLIVKADVQGSVEAMAASLRKIDVEGVKVKIIHTGVGAITESDIILASASNAIVIGFNVRPDVNAKRTAELENVDVRLHRIIYKVIEEIESAMQGMLDPEFEEKVIGQAEVRQTFKVTKVGTIAGCYVIDGKITRDSGVRIIRDGVVIFEGQLDTLKRFKDDVKEVAQNYECGITIERYNDLKEGDIIEAYVMEEVKR</sequence>
<dbReference type="Gene3D" id="3.40.50.10050">
    <property type="entry name" value="Translation initiation factor IF- 2, domain 3"/>
    <property type="match status" value="1"/>
</dbReference>
<dbReference type="GO" id="GO:0003924">
    <property type="term" value="F:GTPase activity"/>
    <property type="evidence" value="ECO:0007669"/>
    <property type="project" value="UniProtKB-UniRule"/>
</dbReference>
<keyword evidence="3 9" id="KW-0963">Cytoplasm</keyword>
<dbReference type="RefSeq" id="WP_000036348.1">
    <property type="nucleotide sequence ID" value="NZ_NTWE01000013.1"/>
</dbReference>
<dbReference type="InterPro" id="IPR000178">
    <property type="entry name" value="TF_IF2_bacterial-like"/>
</dbReference>
<dbReference type="PROSITE" id="PS51722">
    <property type="entry name" value="G_TR_2"/>
    <property type="match status" value="1"/>
</dbReference>
<dbReference type="PROSITE" id="PS01176">
    <property type="entry name" value="IF2"/>
    <property type="match status" value="1"/>
</dbReference>
<dbReference type="FunFam" id="3.40.50.10050:FF:000001">
    <property type="entry name" value="Translation initiation factor IF-2"/>
    <property type="match status" value="1"/>
</dbReference>
<dbReference type="AlphaFoldDB" id="A0A2A9UKN4"/>
<dbReference type="NCBIfam" id="TIGR00231">
    <property type="entry name" value="small_GTP"/>
    <property type="match status" value="1"/>
</dbReference>
<dbReference type="Gene3D" id="1.10.10.2480">
    <property type="match status" value="1"/>
</dbReference>
<dbReference type="InterPro" id="IPR000795">
    <property type="entry name" value="T_Tr_GTP-bd_dom"/>
</dbReference>
<dbReference type="GO" id="GO:0003743">
    <property type="term" value="F:translation initiation factor activity"/>
    <property type="evidence" value="ECO:0007669"/>
    <property type="project" value="UniProtKB-UniRule"/>
</dbReference>
<dbReference type="GO" id="GO:0005525">
    <property type="term" value="F:GTP binding"/>
    <property type="evidence" value="ECO:0007669"/>
    <property type="project" value="UniProtKB-KW"/>
</dbReference>
<keyword evidence="7 9" id="KW-0342">GTP-binding</keyword>
<dbReference type="Pfam" id="PF11987">
    <property type="entry name" value="IF-2"/>
    <property type="match status" value="1"/>
</dbReference>
<dbReference type="FunFam" id="2.40.30.10:FF:000008">
    <property type="entry name" value="Translation initiation factor IF-2"/>
    <property type="match status" value="1"/>
</dbReference>
<evidence type="ECO:0000256" key="2">
    <source>
        <dbReference type="ARBA" id="ARBA00020675"/>
    </source>
</evidence>
<evidence type="ECO:0000256" key="11">
    <source>
        <dbReference type="SAM" id="MobiDB-lite"/>
    </source>
</evidence>
<evidence type="ECO:0000256" key="5">
    <source>
        <dbReference type="ARBA" id="ARBA00022741"/>
    </source>
</evidence>
<evidence type="ECO:0000256" key="1">
    <source>
        <dbReference type="ARBA" id="ARBA00007733"/>
    </source>
</evidence>
<evidence type="ECO:0000256" key="4">
    <source>
        <dbReference type="ARBA" id="ARBA00022540"/>
    </source>
</evidence>
<dbReference type="Pfam" id="PF00009">
    <property type="entry name" value="GTP_EFTU"/>
    <property type="match status" value="1"/>
</dbReference>
<comment type="similarity">
    <text evidence="1 9 10">Belongs to the TRAFAC class translation factor GTPase superfamily. Classic translation factor GTPase family. IF-2 subfamily.</text>
</comment>
<dbReference type="SUPFAM" id="SSF52156">
    <property type="entry name" value="Initiation factor IF2/eIF5b, domain 3"/>
    <property type="match status" value="1"/>
</dbReference>
<dbReference type="CDD" id="cd01887">
    <property type="entry name" value="IF2_eIF5B"/>
    <property type="match status" value="1"/>
</dbReference>
<dbReference type="Gene3D" id="3.40.50.300">
    <property type="entry name" value="P-loop containing nucleotide triphosphate hydrolases"/>
    <property type="match status" value="1"/>
</dbReference>
<organism evidence="13 14">
    <name type="scientific">Bacillus cereus</name>
    <dbReference type="NCBI Taxonomy" id="1396"/>
    <lineage>
        <taxon>Bacteria</taxon>
        <taxon>Bacillati</taxon>
        <taxon>Bacillota</taxon>
        <taxon>Bacilli</taxon>
        <taxon>Bacillales</taxon>
        <taxon>Bacillaceae</taxon>
        <taxon>Bacillus</taxon>
        <taxon>Bacillus cereus group</taxon>
    </lineage>
</organism>
<evidence type="ECO:0000256" key="6">
    <source>
        <dbReference type="ARBA" id="ARBA00022917"/>
    </source>
</evidence>
<comment type="caution">
    <text evidence="13">The sequence shown here is derived from an EMBL/GenBank/DDBJ whole genome shotgun (WGS) entry which is preliminary data.</text>
</comment>
<protein>
    <recommendedName>
        <fullName evidence="2 9">Translation initiation factor IF-2</fullName>
    </recommendedName>
</protein>
<evidence type="ECO:0000256" key="7">
    <source>
        <dbReference type="ARBA" id="ARBA00023134"/>
    </source>
</evidence>
<dbReference type="SUPFAM" id="SSF50447">
    <property type="entry name" value="Translation proteins"/>
    <property type="match status" value="2"/>
</dbReference>
<evidence type="ECO:0000256" key="10">
    <source>
        <dbReference type="RuleBase" id="RU000644"/>
    </source>
</evidence>
<evidence type="ECO:0000259" key="12">
    <source>
        <dbReference type="PROSITE" id="PS51722"/>
    </source>
</evidence>
<name>A0A2A9UKN4_BACCE</name>
<evidence type="ECO:0000256" key="3">
    <source>
        <dbReference type="ARBA" id="ARBA00022490"/>
    </source>
</evidence>
<dbReference type="PANTHER" id="PTHR43381:SF5">
    <property type="entry name" value="TR-TYPE G DOMAIN-CONTAINING PROTEIN"/>
    <property type="match status" value="1"/>
</dbReference>
<dbReference type="SUPFAM" id="SSF52540">
    <property type="entry name" value="P-loop containing nucleoside triphosphate hydrolases"/>
    <property type="match status" value="1"/>
</dbReference>
<dbReference type="Pfam" id="PF04760">
    <property type="entry name" value="IF2_N"/>
    <property type="match status" value="2"/>
</dbReference>
<dbReference type="Proteomes" id="UP000220635">
    <property type="component" value="Unassembled WGS sequence"/>
</dbReference>
<dbReference type="InterPro" id="IPR005225">
    <property type="entry name" value="Small_GTP-bd"/>
</dbReference>